<name>A0AAW0KLY8_QUESU</name>
<comment type="caution">
    <text evidence="1">The sequence shown here is derived from an EMBL/GenBank/DDBJ whole genome shotgun (WGS) entry which is preliminary data.</text>
</comment>
<keyword evidence="2" id="KW-1185">Reference proteome</keyword>
<dbReference type="EMBL" id="PKMF04000270">
    <property type="protein sequence ID" value="KAK7840019.1"/>
    <property type="molecule type" value="Genomic_DNA"/>
</dbReference>
<proteinExistence type="predicted"/>
<organism evidence="1 2">
    <name type="scientific">Quercus suber</name>
    <name type="common">Cork oak</name>
    <dbReference type="NCBI Taxonomy" id="58331"/>
    <lineage>
        <taxon>Eukaryota</taxon>
        <taxon>Viridiplantae</taxon>
        <taxon>Streptophyta</taxon>
        <taxon>Embryophyta</taxon>
        <taxon>Tracheophyta</taxon>
        <taxon>Spermatophyta</taxon>
        <taxon>Magnoliopsida</taxon>
        <taxon>eudicotyledons</taxon>
        <taxon>Gunneridae</taxon>
        <taxon>Pentapetalae</taxon>
        <taxon>rosids</taxon>
        <taxon>fabids</taxon>
        <taxon>Fagales</taxon>
        <taxon>Fagaceae</taxon>
        <taxon>Quercus</taxon>
    </lineage>
</organism>
<accession>A0AAW0KLY8</accession>
<gene>
    <name evidence="1" type="ORF">CFP56_017233</name>
</gene>
<protein>
    <submittedName>
        <fullName evidence="1">Uncharacterized protein</fullName>
    </submittedName>
</protein>
<dbReference type="Proteomes" id="UP000237347">
    <property type="component" value="Unassembled WGS sequence"/>
</dbReference>
<sequence length="203" mass="23177">MWVTDSGCRDTISQAWSCSPGGTAIVWDPGKLAACFLPWEADKVRGIYVAEDEAEDVLIWPLSSSGSYSVRSAYPWSVWMSDPGFLFLTQKKYRSFLEVLESLFSAGSSFQCAQFAMTAWCLWERRNCLRVHQRTWQLHEIGARALKLVQEFWDVHCKETSSNDRPPRVRWTPPPDTCYKLNFYVALLDGFNQVGLGVVCRDS</sequence>
<reference evidence="1 2" key="1">
    <citation type="journal article" date="2018" name="Sci. Data">
        <title>The draft genome sequence of cork oak.</title>
        <authorList>
            <person name="Ramos A.M."/>
            <person name="Usie A."/>
            <person name="Barbosa P."/>
            <person name="Barros P.M."/>
            <person name="Capote T."/>
            <person name="Chaves I."/>
            <person name="Simoes F."/>
            <person name="Abreu I."/>
            <person name="Carrasquinho I."/>
            <person name="Faro C."/>
            <person name="Guimaraes J.B."/>
            <person name="Mendonca D."/>
            <person name="Nobrega F."/>
            <person name="Rodrigues L."/>
            <person name="Saibo N.J.M."/>
            <person name="Varela M.C."/>
            <person name="Egas C."/>
            <person name="Matos J."/>
            <person name="Miguel C.M."/>
            <person name="Oliveira M.M."/>
            <person name="Ricardo C.P."/>
            <person name="Goncalves S."/>
        </authorList>
    </citation>
    <scope>NUCLEOTIDE SEQUENCE [LARGE SCALE GENOMIC DNA]</scope>
    <source>
        <strain evidence="2">cv. HL8</strain>
    </source>
</reference>
<evidence type="ECO:0000313" key="1">
    <source>
        <dbReference type="EMBL" id="KAK7840019.1"/>
    </source>
</evidence>
<dbReference type="AlphaFoldDB" id="A0AAW0KLY8"/>
<evidence type="ECO:0000313" key="2">
    <source>
        <dbReference type="Proteomes" id="UP000237347"/>
    </source>
</evidence>